<feature type="repeat" description="ANK" evidence="1">
    <location>
        <begin position="2"/>
        <end position="36"/>
    </location>
</feature>
<evidence type="ECO:0000313" key="3">
    <source>
        <dbReference type="EMBL" id="HGS88525.1"/>
    </source>
</evidence>
<dbReference type="InterPro" id="IPR002110">
    <property type="entry name" value="Ankyrin_rpt"/>
</dbReference>
<dbReference type="PANTHER" id="PTHR43245">
    <property type="entry name" value="BIFUNCTIONAL POLYMYXIN RESISTANCE PROTEIN ARNA"/>
    <property type="match status" value="1"/>
</dbReference>
<dbReference type="SUPFAM" id="SSF51735">
    <property type="entry name" value="NAD(P)-binding Rossmann-fold domains"/>
    <property type="match status" value="1"/>
</dbReference>
<keyword evidence="1" id="KW-0040">ANK repeat</keyword>
<dbReference type="PANTHER" id="PTHR43245:SF13">
    <property type="entry name" value="UDP-D-APIOSE_UDP-D-XYLOSE SYNTHASE 2"/>
    <property type="match status" value="1"/>
</dbReference>
<proteinExistence type="predicted"/>
<gene>
    <name evidence="3" type="ORF">ENT17_13055</name>
</gene>
<dbReference type="CDD" id="cd05229">
    <property type="entry name" value="SDR_a3"/>
    <property type="match status" value="1"/>
</dbReference>
<dbReference type="InterPro" id="IPR036291">
    <property type="entry name" value="NAD(P)-bd_dom_sf"/>
</dbReference>
<reference evidence="3" key="1">
    <citation type="journal article" date="2020" name="mSystems">
        <title>Genome- and Community-Level Interaction Insights into Carbon Utilization and Element Cycling Functions of Hydrothermarchaeota in Hydrothermal Sediment.</title>
        <authorList>
            <person name="Zhou Z."/>
            <person name="Liu Y."/>
            <person name="Xu W."/>
            <person name="Pan J."/>
            <person name="Luo Z.H."/>
            <person name="Li M."/>
        </authorList>
    </citation>
    <scope>NUCLEOTIDE SEQUENCE [LARGE SCALE GENOMIC DNA]</scope>
    <source>
        <strain evidence="3">SpSt-556</strain>
    </source>
</reference>
<accession>A0A7C4PZ08</accession>
<comment type="caution">
    <text evidence="3">The sequence shown here is derived from an EMBL/GenBank/DDBJ whole genome shotgun (WGS) entry which is preliminary data.</text>
</comment>
<dbReference type="InterPro" id="IPR050177">
    <property type="entry name" value="Lipid_A_modif_metabolic_enz"/>
</dbReference>
<evidence type="ECO:0000256" key="1">
    <source>
        <dbReference type="PROSITE-ProRule" id="PRU00023"/>
    </source>
</evidence>
<dbReference type="AlphaFoldDB" id="A0A7C4PZ08"/>
<feature type="domain" description="NAD-dependent epimerase/dehydratase" evidence="2">
    <location>
        <begin position="12"/>
        <end position="215"/>
    </location>
</feature>
<organism evidence="3">
    <name type="scientific">Bellilinea caldifistulae</name>
    <dbReference type="NCBI Taxonomy" id="360411"/>
    <lineage>
        <taxon>Bacteria</taxon>
        <taxon>Bacillati</taxon>
        <taxon>Chloroflexota</taxon>
        <taxon>Anaerolineae</taxon>
        <taxon>Anaerolineales</taxon>
        <taxon>Anaerolineaceae</taxon>
        <taxon>Bellilinea</taxon>
    </lineage>
</organism>
<dbReference type="Gene3D" id="3.40.50.720">
    <property type="entry name" value="NAD(P)-binding Rossmann-like Domain"/>
    <property type="match status" value="1"/>
</dbReference>
<dbReference type="InterPro" id="IPR001509">
    <property type="entry name" value="Epimerase_deHydtase"/>
</dbReference>
<dbReference type="PROSITE" id="PS50088">
    <property type="entry name" value="ANK_REPEAT"/>
    <property type="match status" value="1"/>
</dbReference>
<dbReference type="Pfam" id="PF01370">
    <property type="entry name" value="Epimerase"/>
    <property type="match status" value="1"/>
</dbReference>
<name>A0A7C4PZ08_9CHLR</name>
<protein>
    <submittedName>
        <fullName evidence="3">NAD-dependent epimerase/dehydratase family protein</fullName>
    </submittedName>
</protein>
<sequence>MSKNSTLHVVFGSGPLGLSVVDELLQQGAEVRVVNRSGKAEVPDQVEVVQADIYDRAQAIRACNAAGYVYQCAQPPYHQWVEKFPSLQQNILEGSAAAGARLIIGENLYMYGEVDGPIHENLPYAATTRKGQLRARMAQAALDAHQKGILPVVIGRASDFFGPRVLASTLGERVFVPALRGKTTSFVGNLDLPHSYTYIKDFGKALVRLAQEDRAYGQAWHVPTAPAVTQRELGEMIFEILGKPPKISGMGRFMMAIGGLLIPEARESVEMMYEFEKPFVVDCSKYTNAFGQTATPLQEALTATIDWYRQHVLQ</sequence>
<dbReference type="EMBL" id="DSXR01000128">
    <property type="protein sequence ID" value="HGS88525.1"/>
    <property type="molecule type" value="Genomic_DNA"/>
</dbReference>
<evidence type="ECO:0000259" key="2">
    <source>
        <dbReference type="Pfam" id="PF01370"/>
    </source>
</evidence>